<dbReference type="EMBL" id="RBRE01000003">
    <property type="protein sequence ID" value="RMQ51061.1"/>
    <property type="molecule type" value="Genomic_DNA"/>
</dbReference>
<name>A0A3M4MD82_PSECI</name>
<proteinExistence type="predicted"/>
<dbReference type="OrthoDB" id="7017843at2"/>
<keyword evidence="1" id="KW-0732">Signal</keyword>
<sequence>MNMTLSVLNAVALVALVAFHFQDTHIQEDRISSHPQSHELVRQAPQLAVMSDRSANAATLSLEVKEAPLPNRAEERWIF</sequence>
<gene>
    <name evidence="2" type="ORF">ALQ04_02232</name>
</gene>
<protein>
    <submittedName>
        <fullName evidence="2">Uncharacterized protein</fullName>
    </submittedName>
</protein>
<feature type="signal peptide" evidence="1">
    <location>
        <begin position="1"/>
        <end position="20"/>
    </location>
</feature>
<dbReference type="RefSeq" id="WP_122313741.1">
    <property type="nucleotide sequence ID" value="NZ_RBRE01000003.1"/>
</dbReference>
<feature type="chain" id="PRO_5018044961" evidence="1">
    <location>
        <begin position="21"/>
        <end position="79"/>
    </location>
</feature>
<reference evidence="2 3" key="1">
    <citation type="submission" date="2018-08" db="EMBL/GenBank/DDBJ databases">
        <title>Recombination of ecologically and evolutionarily significant loci maintains genetic cohesion in the Pseudomonas syringae species complex.</title>
        <authorList>
            <person name="Dillon M."/>
            <person name="Thakur S."/>
            <person name="Almeida R.N.D."/>
            <person name="Weir B.S."/>
            <person name="Guttman D.S."/>
        </authorList>
    </citation>
    <scope>NUCLEOTIDE SEQUENCE [LARGE SCALE GENOMIC DNA]</scope>
    <source>
        <strain evidence="2 3">ICMP 3353</strain>
    </source>
</reference>
<dbReference type="Proteomes" id="UP000277236">
    <property type="component" value="Unassembled WGS sequence"/>
</dbReference>
<evidence type="ECO:0000256" key="1">
    <source>
        <dbReference type="SAM" id="SignalP"/>
    </source>
</evidence>
<comment type="caution">
    <text evidence="2">The sequence shown here is derived from an EMBL/GenBank/DDBJ whole genome shotgun (WGS) entry which is preliminary data.</text>
</comment>
<accession>A0A3M4MD82</accession>
<evidence type="ECO:0000313" key="2">
    <source>
        <dbReference type="EMBL" id="RMQ51061.1"/>
    </source>
</evidence>
<dbReference type="AlphaFoldDB" id="A0A3M4MD82"/>
<organism evidence="2 3">
    <name type="scientific">Pseudomonas cichorii</name>
    <dbReference type="NCBI Taxonomy" id="36746"/>
    <lineage>
        <taxon>Bacteria</taxon>
        <taxon>Pseudomonadati</taxon>
        <taxon>Pseudomonadota</taxon>
        <taxon>Gammaproteobacteria</taxon>
        <taxon>Pseudomonadales</taxon>
        <taxon>Pseudomonadaceae</taxon>
        <taxon>Pseudomonas</taxon>
    </lineage>
</organism>
<evidence type="ECO:0000313" key="3">
    <source>
        <dbReference type="Proteomes" id="UP000277236"/>
    </source>
</evidence>